<keyword evidence="2" id="KW-1185">Reference proteome</keyword>
<evidence type="ECO:0000313" key="2">
    <source>
        <dbReference type="Proteomes" id="UP000821845"/>
    </source>
</evidence>
<sequence length="140" mass="15625">MDVGKLIGVGTQLGLTGKALQQWLEKERERQRESAEKRERRARWHEARSQNTGQALCSPRLLDERELLPGDTWCVPRYRGPQSRARSMVAEVPRSQVPAFGPLAGSRAAEQCRAVPSGVRGSGVGRWFLTAVSCAWWCHG</sequence>
<protein>
    <submittedName>
        <fullName evidence="1">Uncharacterized protein</fullName>
    </submittedName>
</protein>
<proteinExistence type="predicted"/>
<reference evidence="1" key="1">
    <citation type="submission" date="2020-05" db="EMBL/GenBank/DDBJ databases">
        <title>Large-scale comparative analyses of tick genomes elucidate their genetic diversity and vector capacities.</title>
        <authorList>
            <person name="Jia N."/>
            <person name="Wang J."/>
            <person name="Shi W."/>
            <person name="Du L."/>
            <person name="Sun Y."/>
            <person name="Zhan W."/>
            <person name="Jiang J."/>
            <person name="Wang Q."/>
            <person name="Zhang B."/>
            <person name="Ji P."/>
            <person name="Sakyi L.B."/>
            <person name="Cui X."/>
            <person name="Yuan T."/>
            <person name="Jiang B."/>
            <person name="Yang W."/>
            <person name="Lam T.T.-Y."/>
            <person name="Chang Q."/>
            <person name="Ding S."/>
            <person name="Wang X."/>
            <person name="Zhu J."/>
            <person name="Ruan X."/>
            <person name="Zhao L."/>
            <person name="Wei J."/>
            <person name="Que T."/>
            <person name="Du C."/>
            <person name="Cheng J."/>
            <person name="Dai P."/>
            <person name="Han X."/>
            <person name="Huang E."/>
            <person name="Gao Y."/>
            <person name="Liu J."/>
            <person name="Shao H."/>
            <person name="Ye R."/>
            <person name="Li L."/>
            <person name="Wei W."/>
            <person name="Wang X."/>
            <person name="Wang C."/>
            <person name="Yang T."/>
            <person name="Huo Q."/>
            <person name="Li W."/>
            <person name="Guo W."/>
            <person name="Chen H."/>
            <person name="Zhou L."/>
            <person name="Ni X."/>
            <person name="Tian J."/>
            <person name="Zhou Y."/>
            <person name="Sheng Y."/>
            <person name="Liu T."/>
            <person name="Pan Y."/>
            <person name="Xia L."/>
            <person name="Li J."/>
            <person name="Zhao F."/>
            <person name="Cao W."/>
        </authorList>
    </citation>
    <scope>NUCLEOTIDE SEQUENCE</scope>
    <source>
        <strain evidence="1">Hyas-2018</strain>
    </source>
</reference>
<organism evidence="1 2">
    <name type="scientific">Hyalomma asiaticum</name>
    <name type="common">Tick</name>
    <dbReference type="NCBI Taxonomy" id="266040"/>
    <lineage>
        <taxon>Eukaryota</taxon>
        <taxon>Metazoa</taxon>
        <taxon>Ecdysozoa</taxon>
        <taxon>Arthropoda</taxon>
        <taxon>Chelicerata</taxon>
        <taxon>Arachnida</taxon>
        <taxon>Acari</taxon>
        <taxon>Parasitiformes</taxon>
        <taxon>Ixodida</taxon>
        <taxon>Ixodoidea</taxon>
        <taxon>Ixodidae</taxon>
        <taxon>Hyalomminae</taxon>
        <taxon>Hyalomma</taxon>
    </lineage>
</organism>
<evidence type="ECO:0000313" key="1">
    <source>
        <dbReference type="EMBL" id="KAH6943158.1"/>
    </source>
</evidence>
<dbReference type="Proteomes" id="UP000821845">
    <property type="component" value="Chromosome 10"/>
</dbReference>
<gene>
    <name evidence="1" type="ORF">HPB50_016628</name>
</gene>
<dbReference type="EMBL" id="CM023490">
    <property type="protein sequence ID" value="KAH6943158.1"/>
    <property type="molecule type" value="Genomic_DNA"/>
</dbReference>
<comment type="caution">
    <text evidence="1">The sequence shown here is derived from an EMBL/GenBank/DDBJ whole genome shotgun (WGS) entry which is preliminary data.</text>
</comment>
<name>A0ACB7TAJ9_HYAAI</name>
<accession>A0ACB7TAJ9</accession>